<protein>
    <recommendedName>
        <fullName evidence="1">Reverse transcriptase Ty1/copia-type domain-containing protein</fullName>
    </recommendedName>
</protein>
<dbReference type="OMA" id="SESHWQA"/>
<dbReference type="Pfam" id="PF07727">
    <property type="entry name" value="RVT_2"/>
    <property type="match status" value="1"/>
</dbReference>
<reference evidence="2" key="1">
    <citation type="journal article" date="2012" name="Nature">
        <title>The tomato genome sequence provides insights into fleshy fruit evolution.</title>
        <authorList>
            <consortium name="Tomato Genome Consortium"/>
        </authorList>
    </citation>
    <scope>NUCLEOTIDE SEQUENCE [LARGE SCALE GENOMIC DNA]</scope>
    <source>
        <strain evidence="2">cv. Heinz 1706</strain>
    </source>
</reference>
<dbReference type="CDD" id="cd09272">
    <property type="entry name" value="RNase_HI_RT_Ty1"/>
    <property type="match status" value="1"/>
</dbReference>
<accession>A0A3Q7HNK1</accession>
<dbReference type="InterPro" id="IPR043502">
    <property type="entry name" value="DNA/RNA_pol_sf"/>
</dbReference>
<proteinExistence type="predicted"/>
<evidence type="ECO:0000313" key="2">
    <source>
        <dbReference type="EnsemblPlants" id="Solyc08g042063.1.1"/>
    </source>
</evidence>
<dbReference type="SUPFAM" id="SSF56672">
    <property type="entry name" value="DNA/RNA polymerases"/>
    <property type="match status" value="1"/>
</dbReference>
<evidence type="ECO:0000313" key="3">
    <source>
        <dbReference type="Proteomes" id="UP000004994"/>
    </source>
</evidence>
<keyword evidence="3" id="KW-1185">Reference proteome</keyword>
<feature type="domain" description="Reverse transcriptase Ty1/copia-type" evidence="1">
    <location>
        <begin position="92"/>
        <end position="302"/>
    </location>
</feature>
<evidence type="ECO:0000259" key="1">
    <source>
        <dbReference type="Pfam" id="PF07727"/>
    </source>
</evidence>
<dbReference type="PANTHER" id="PTHR11439">
    <property type="entry name" value="GAG-POL-RELATED RETROTRANSPOSON"/>
    <property type="match status" value="1"/>
</dbReference>
<dbReference type="InterPro" id="IPR013103">
    <property type="entry name" value="RVT_2"/>
</dbReference>
<dbReference type="EnsemblPlants" id="Solyc08g042063.1.1">
    <property type="protein sequence ID" value="Solyc08g042063.1.1"/>
    <property type="gene ID" value="Solyc08g042063.1"/>
</dbReference>
<organism evidence="2">
    <name type="scientific">Solanum lycopersicum</name>
    <name type="common">Tomato</name>
    <name type="synonym">Lycopersicon esculentum</name>
    <dbReference type="NCBI Taxonomy" id="4081"/>
    <lineage>
        <taxon>Eukaryota</taxon>
        <taxon>Viridiplantae</taxon>
        <taxon>Streptophyta</taxon>
        <taxon>Embryophyta</taxon>
        <taxon>Tracheophyta</taxon>
        <taxon>Spermatophyta</taxon>
        <taxon>Magnoliopsida</taxon>
        <taxon>eudicotyledons</taxon>
        <taxon>Gunneridae</taxon>
        <taxon>Pentapetalae</taxon>
        <taxon>asterids</taxon>
        <taxon>lamiids</taxon>
        <taxon>Solanales</taxon>
        <taxon>Solanaceae</taxon>
        <taxon>Solanoideae</taxon>
        <taxon>Solaneae</taxon>
        <taxon>Solanum</taxon>
        <taxon>Solanum subgen. Lycopersicon</taxon>
    </lineage>
</organism>
<dbReference type="Gramene" id="Solyc08g042063.1.1">
    <property type="protein sequence ID" value="Solyc08g042063.1.1"/>
    <property type="gene ID" value="Solyc08g042063.1"/>
</dbReference>
<reference evidence="2" key="2">
    <citation type="submission" date="2019-01" db="UniProtKB">
        <authorList>
            <consortium name="EnsemblPlants"/>
        </authorList>
    </citation>
    <scope>IDENTIFICATION</scope>
    <source>
        <strain evidence="2">cv. Heinz 1706</strain>
    </source>
</reference>
<dbReference type="InParanoid" id="A0A3Q7HNK1"/>
<name>A0A3Q7HNK1_SOLLC</name>
<sequence length="531" mass="60656">LFQSFHRAHMALYRHPLTHPSYTHHPIPTLSSHLDHPHMQTRSKSGIFKPKVYTTTVPAPSPSEPTTYKQASTNPLWCQAMDDEYRSLINQHTWELVPAPRHRKPIGCKSVYHIKRNVDGSISRYKKETFSPVIKQQTILLVLSLTLHNDWPLHHYMDQPPGYVDSRHPHLVCKLKKSLYGLKQAPRAWYNRFSSFLQDIGFQTCTHDTSLFTLRHPHGLVIILLYVDDIVITGSSSALISTITKSMHQNFQLKDLGPLHYFLGIEVLRTSSSLLLHQSKYTEELLTRAGMAESKTASTPMVVRPPSTSDSRLFDNPTFYRSIVGGLHYLDVTRPDIQYAVNRVSQSMHAPTEQNFQALKWILCYLKGSSRRGLLFQKGNLEHPVYSDSDWANDKDDRRSTTGYLLFLGPNLISWCTKKQTRVSRSSTEAEYQAMAAGVSEAMWLHHITDALGLPPFRPKIYCDNESTICVTKNPIIHDRMKHVGSDCHFVREHVMVGTMSAHHVPSSEQLEDILTKPLPPSEFHYLVTHV</sequence>
<dbReference type="PANTHER" id="PTHR11439:SF467">
    <property type="entry name" value="INTEGRASE CATALYTIC DOMAIN-CONTAINING PROTEIN"/>
    <property type="match status" value="1"/>
</dbReference>
<dbReference type="Proteomes" id="UP000004994">
    <property type="component" value="Chromosome 8"/>
</dbReference>
<dbReference type="AlphaFoldDB" id="A0A3Q7HNK1"/>